<evidence type="ECO:0000256" key="2">
    <source>
        <dbReference type="HAMAP-Rule" id="MF_00055"/>
    </source>
</evidence>
<dbReference type="Pfam" id="PF01875">
    <property type="entry name" value="Memo"/>
    <property type="match status" value="1"/>
</dbReference>
<name>A0A1S7LGQ4_MAGMO</name>
<dbReference type="Gene3D" id="3.30.700.20">
    <property type="entry name" value="Hypothetical protein ph0010, domain 1"/>
    <property type="match status" value="1"/>
</dbReference>
<dbReference type="InterPro" id="IPR036071">
    <property type="entry name" value="AMMECR1_dom_sf"/>
</dbReference>
<feature type="compositionally biased region" description="Polar residues" evidence="3">
    <location>
        <begin position="1"/>
        <end position="13"/>
    </location>
</feature>
<dbReference type="PANTHER" id="PTHR11060:SF0">
    <property type="entry name" value="PROTEIN MEMO1"/>
    <property type="match status" value="1"/>
</dbReference>
<dbReference type="InterPro" id="IPR002733">
    <property type="entry name" value="AMMECR1_domain"/>
</dbReference>
<organism evidence="5">
    <name type="scientific">Magnetococcus massalia (strain MO-1)</name>
    <dbReference type="NCBI Taxonomy" id="451514"/>
    <lineage>
        <taxon>Bacteria</taxon>
        <taxon>Pseudomonadati</taxon>
        <taxon>Pseudomonadota</taxon>
        <taxon>Magnetococcia</taxon>
        <taxon>Magnetococcales</taxon>
        <taxon>Magnetococcaceae</taxon>
        <taxon>Magnetococcus</taxon>
    </lineage>
</organism>
<dbReference type="InterPro" id="IPR002737">
    <property type="entry name" value="MEMO1_fam"/>
</dbReference>
<dbReference type="Gene3D" id="3.30.1490.150">
    <property type="entry name" value="Hypothetical protein ph0010, domain 2"/>
    <property type="match status" value="1"/>
</dbReference>
<dbReference type="PANTHER" id="PTHR11060">
    <property type="entry name" value="PROTEIN MEMO1"/>
    <property type="match status" value="1"/>
</dbReference>
<reference evidence="5" key="1">
    <citation type="submission" date="2015-04" db="EMBL/GenBank/DDBJ databases">
        <authorList>
            <person name="Syromyatnikov M.Y."/>
            <person name="Popov V.N."/>
        </authorList>
    </citation>
    <scope>NUCLEOTIDE SEQUENCE</scope>
    <source>
        <strain evidence="5">MO-1</strain>
    </source>
</reference>
<dbReference type="CDD" id="cd07361">
    <property type="entry name" value="MEMO_like"/>
    <property type="match status" value="1"/>
</dbReference>
<evidence type="ECO:0000259" key="4">
    <source>
        <dbReference type="PROSITE" id="PS51112"/>
    </source>
</evidence>
<dbReference type="InterPro" id="IPR027623">
    <property type="entry name" value="AmmeMemoSam_A"/>
</dbReference>
<sequence length="485" mass="53522">MESNHHLLSQSFNYHPHGHVTKPAEQPAPPSFKQVRKPAVAGAFYPGEAEQLRSMVQQCLDGVAEPAPEPKAMVAPHAGYIYSGLTAAYAYKTLKPAPAERPRRVFLLGPSHRVYLEGASVGNYDGYETPLGVIPLDSALIAKMAENEPDISRQNAAHAQEHSLEVHLPFLQQTLKHFVLVPVVFGKMEPTRLAEIIDRYADEEDLIIGSSDLSHFYDYDKAVRLDSSCNQALLDMDMETMAHCEACGNIAIRALMATAQRKQWQSSLADYRNSGDTAGDKRRVVGYASYLFHAEKDDNAMLERLPALVRQHLEGKLADGKGLDAEQLTQEMPALGEQGATFITLTKKGELRGCIGSLQAHRPLGQDLLENGVAAALKDPRFPAVTRQELDELRVEVSILTPAVKLDYAGPDDLLSKLKPGLHGVILAQGARRGTFLPQVWEQLPKPEQFLQHLCRKAGLDGNCWKANPDIYLYEVEKVKEALPS</sequence>
<evidence type="ECO:0000313" key="5">
    <source>
        <dbReference type="EMBL" id="CRH04956.1"/>
    </source>
</evidence>
<dbReference type="NCBIfam" id="TIGR04335">
    <property type="entry name" value="AmmeMemoSam_A"/>
    <property type="match status" value="1"/>
</dbReference>
<dbReference type="Pfam" id="PF01871">
    <property type="entry name" value="AMMECR1"/>
    <property type="match status" value="1"/>
</dbReference>
<dbReference type="SUPFAM" id="SSF143447">
    <property type="entry name" value="AMMECR1-like"/>
    <property type="match status" value="1"/>
</dbReference>
<dbReference type="NCBIfam" id="TIGR04336">
    <property type="entry name" value="AmmeMemoSam_B"/>
    <property type="match status" value="1"/>
</dbReference>
<dbReference type="InterPro" id="IPR027485">
    <property type="entry name" value="AMMECR1_N"/>
</dbReference>
<dbReference type="Gene3D" id="3.40.830.10">
    <property type="entry name" value="LigB-like"/>
    <property type="match status" value="1"/>
</dbReference>
<dbReference type="HAMAP" id="MF_00055">
    <property type="entry name" value="MEMO1"/>
    <property type="match status" value="1"/>
</dbReference>
<dbReference type="EMBL" id="LO017727">
    <property type="protein sequence ID" value="CRH04956.1"/>
    <property type="molecule type" value="Genomic_DNA"/>
</dbReference>
<dbReference type="InterPro" id="IPR023473">
    <property type="entry name" value="AMMECR1"/>
</dbReference>
<dbReference type="AlphaFoldDB" id="A0A1S7LGQ4"/>
<evidence type="ECO:0000256" key="1">
    <source>
        <dbReference type="ARBA" id="ARBA00006315"/>
    </source>
</evidence>
<protein>
    <recommendedName>
        <fullName evidence="2">MEMO1 family protein MAGMO_0755</fullName>
    </recommendedName>
</protein>
<dbReference type="PROSITE" id="PS51112">
    <property type="entry name" value="AMMECR1"/>
    <property type="match status" value="1"/>
</dbReference>
<evidence type="ECO:0000256" key="3">
    <source>
        <dbReference type="SAM" id="MobiDB-lite"/>
    </source>
</evidence>
<feature type="region of interest" description="Disordered" evidence="3">
    <location>
        <begin position="1"/>
        <end position="32"/>
    </location>
</feature>
<feature type="domain" description="AMMECR1" evidence="4">
    <location>
        <begin position="300"/>
        <end position="485"/>
    </location>
</feature>
<dbReference type="NCBIfam" id="TIGR00296">
    <property type="entry name" value="TIGR00296 family protein"/>
    <property type="match status" value="1"/>
</dbReference>
<proteinExistence type="inferred from homology"/>
<gene>
    <name evidence="5" type="ORF">MAGMO_0755</name>
</gene>
<accession>A0A1S7LGQ4</accession>
<comment type="similarity">
    <text evidence="1 2">Belongs to the MEMO1 family.</text>
</comment>